<dbReference type="InterPro" id="IPR001293">
    <property type="entry name" value="Znf_TRAF"/>
</dbReference>
<accession>A0A6P8HJ00</accession>
<evidence type="ECO:0000259" key="7">
    <source>
        <dbReference type="PROSITE" id="PS50145"/>
    </source>
</evidence>
<dbReference type="Proteomes" id="UP000515163">
    <property type="component" value="Unplaced"/>
</dbReference>
<keyword evidence="1 4" id="KW-0479">Metal-binding</keyword>
<evidence type="ECO:0000313" key="8">
    <source>
        <dbReference type="Proteomes" id="UP000515163"/>
    </source>
</evidence>
<feature type="coiled-coil region" evidence="5">
    <location>
        <begin position="160"/>
        <end position="227"/>
    </location>
</feature>
<dbReference type="KEGG" id="aten:116293101"/>
<dbReference type="PROSITE" id="PS50089">
    <property type="entry name" value="ZF_RING_2"/>
    <property type="match status" value="1"/>
</dbReference>
<keyword evidence="8" id="KW-1185">Reference proteome</keyword>
<dbReference type="PROSITE" id="PS00518">
    <property type="entry name" value="ZF_RING_1"/>
    <property type="match status" value="1"/>
</dbReference>
<sequence length="370" mass="42745">MGFDIERFIGEVNEGLLCSICRDVLEEPLLAPCEHTFCSTCIHTWLTHYKSCPEDRQRLWPSDLKPIFRYMKNDLDRLKIRCDNEVEGCKEEVELGKLQHHLKEECAFTKVSCPNKGCEERVNRCELETHLIICDYQTATCTKGCGLQVNMNEISQHNCIAELKKAMEEQKNDFAKGLRDCKTEMESRLDSQRVHMVYKESSLQNQIEELKTQMEDLLREIKAIKAKEMQRSDEYNYVQQERKELLDWLKGLKYQDDLAEKYCGSCNKRYLYVRQEPLTSFGEHVNSSSPSPSSEDALLTSLRTTRPKPRSLGRSSVTHLVPELITMPRSSSEESCMNRASVEYWRRNTESATSSASAWDHDSGVLPNST</sequence>
<proteinExistence type="predicted"/>
<dbReference type="RefSeq" id="XP_031556359.1">
    <property type="nucleotide sequence ID" value="XM_031700499.1"/>
</dbReference>
<evidence type="ECO:0000256" key="2">
    <source>
        <dbReference type="ARBA" id="ARBA00022771"/>
    </source>
</evidence>
<evidence type="ECO:0000256" key="4">
    <source>
        <dbReference type="PROSITE-ProRule" id="PRU00207"/>
    </source>
</evidence>
<dbReference type="GO" id="GO:0008270">
    <property type="term" value="F:zinc ion binding"/>
    <property type="evidence" value="ECO:0007669"/>
    <property type="project" value="UniProtKB-KW"/>
</dbReference>
<keyword evidence="3 4" id="KW-0862">Zinc</keyword>
<dbReference type="PROSITE" id="PS50145">
    <property type="entry name" value="ZF_TRAF"/>
    <property type="match status" value="1"/>
</dbReference>
<dbReference type="GO" id="GO:0043122">
    <property type="term" value="P:regulation of canonical NF-kappaB signal transduction"/>
    <property type="evidence" value="ECO:0007669"/>
    <property type="project" value="TreeGrafter"/>
</dbReference>
<dbReference type="InterPro" id="IPR017907">
    <property type="entry name" value="Znf_RING_CS"/>
</dbReference>
<evidence type="ECO:0000259" key="6">
    <source>
        <dbReference type="PROSITE" id="PS50089"/>
    </source>
</evidence>
<evidence type="ECO:0000313" key="9">
    <source>
        <dbReference type="RefSeq" id="XP_031556359.1"/>
    </source>
</evidence>
<dbReference type="SUPFAM" id="SSF57850">
    <property type="entry name" value="RING/U-box"/>
    <property type="match status" value="1"/>
</dbReference>
<dbReference type="Pfam" id="PF02176">
    <property type="entry name" value="zf-TRAF"/>
    <property type="match status" value="1"/>
</dbReference>
<dbReference type="PANTHER" id="PTHR10131:SF157">
    <property type="entry name" value="RECEPTOR-ASSOCIATED FACTOR, PUTATIVE-RELATED"/>
    <property type="match status" value="1"/>
</dbReference>
<dbReference type="AlphaFoldDB" id="A0A6P8HJ00"/>
<evidence type="ECO:0000256" key="3">
    <source>
        <dbReference type="ARBA" id="ARBA00022833"/>
    </source>
</evidence>
<evidence type="ECO:0000256" key="1">
    <source>
        <dbReference type="ARBA" id="ARBA00022723"/>
    </source>
</evidence>
<gene>
    <name evidence="9" type="primary">LOC116293101</name>
</gene>
<dbReference type="Gene3D" id="3.30.40.10">
    <property type="entry name" value="Zinc/RING finger domain, C3HC4 (zinc finger)"/>
    <property type="match status" value="2"/>
</dbReference>
<evidence type="ECO:0000256" key="5">
    <source>
        <dbReference type="SAM" id="Coils"/>
    </source>
</evidence>
<reference evidence="9" key="1">
    <citation type="submission" date="2025-08" db="UniProtKB">
        <authorList>
            <consortium name="RefSeq"/>
        </authorList>
    </citation>
    <scope>IDENTIFICATION</scope>
    <source>
        <tissue evidence="9">Tentacle</tissue>
    </source>
</reference>
<keyword evidence="2 4" id="KW-0863">Zinc-finger</keyword>
<dbReference type="PANTHER" id="PTHR10131">
    <property type="entry name" value="TNF RECEPTOR ASSOCIATED FACTOR"/>
    <property type="match status" value="1"/>
</dbReference>
<feature type="zinc finger region" description="TRAF-type" evidence="4">
    <location>
        <begin position="101"/>
        <end position="154"/>
    </location>
</feature>
<organism evidence="8 9">
    <name type="scientific">Actinia tenebrosa</name>
    <name type="common">Australian red waratah sea anemone</name>
    <dbReference type="NCBI Taxonomy" id="6105"/>
    <lineage>
        <taxon>Eukaryota</taxon>
        <taxon>Metazoa</taxon>
        <taxon>Cnidaria</taxon>
        <taxon>Anthozoa</taxon>
        <taxon>Hexacorallia</taxon>
        <taxon>Actiniaria</taxon>
        <taxon>Actiniidae</taxon>
        <taxon>Actinia</taxon>
    </lineage>
</organism>
<dbReference type="GeneID" id="116293101"/>
<dbReference type="Pfam" id="PF13923">
    <property type="entry name" value="zf-C3HC4_2"/>
    <property type="match status" value="1"/>
</dbReference>
<feature type="domain" description="TRAF-type" evidence="7">
    <location>
        <begin position="101"/>
        <end position="154"/>
    </location>
</feature>
<dbReference type="SUPFAM" id="SSF49599">
    <property type="entry name" value="TRAF domain-like"/>
    <property type="match status" value="1"/>
</dbReference>
<dbReference type="InterPro" id="IPR001841">
    <property type="entry name" value="Znf_RING"/>
</dbReference>
<dbReference type="SMART" id="SM00184">
    <property type="entry name" value="RING"/>
    <property type="match status" value="1"/>
</dbReference>
<dbReference type="OrthoDB" id="5982216at2759"/>
<name>A0A6P8HJ00_ACTTE</name>
<keyword evidence="5" id="KW-0175">Coiled coil</keyword>
<feature type="domain" description="RING-type" evidence="6">
    <location>
        <begin position="18"/>
        <end position="56"/>
    </location>
</feature>
<dbReference type="InterPro" id="IPR013083">
    <property type="entry name" value="Znf_RING/FYVE/PHD"/>
</dbReference>
<dbReference type="InParanoid" id="A0A6P8HJ00"/>
<protein>
    <submittedName>
        <fullName evidence="9">E3 ubiquitin-protein ligase NRDP1-like</fullName>
    </submittedName>
</protein>